<name>A0A161Z0I6_9NOCA</name>
<dbReference type="Proteomes" id="UP000076512">
    <property type="component" value="Unassembled WGS sequence"/>
</dbReference>
<reference evidence="2 3" key="1">
    <citation type="submission" date="2016-04" db="EMBL/GenBank/DDBJ databases">
        <authorList>
            <person name="Evans L.H."/>
            <person name="Alamgir A."/>
            <person name="Owens N."/>
            <person name="Weber N.D."/>
            <person name="Virtaneva K."/>
            <person name="Barbian K."/>
            <person name="Babar A."/>
            <person name="Rosenke K."/>
        </authorList>
    </citation>
    <scope>NUCLEOTIDE SEQUENCE [LARGE SCALE GENOMIC DNA]</scope>
    <source>
        <strain evidence="2 3">IFM 0406</strain>
    </source>
</reference>
<evidence type="ECO:0000313" key="2">
    <source>
        <dbReference type="EMBL" id="KZM71694.1"/>
    </source>
</evidence>
<proteinExistence type="predicted"/>
<dbReference type="SUPFAM" id="SSF69118">
    <property type="entry name" value="AhpD-like"/>
    <property type="match status" value="1"/>
</dbReference>
<dbReference type="Pfam" id="PF02627">
    <property type="entry name" value="CMD"/>
    <property type="match status" value="1"/>
</dbReference>
<dbReference type="PANTHER" id="PTHR34846:SF11">
    <property type="entry name" value="4-CARBOXYMUCONOLACTONE DECARBOXYLASE FAMILY PROTEIN (AFU_ORTHOLOGUE AFUA_6G11590)"/>
    <property type="match status" value="1"/>
</dbReference>
<gene>
    <name evidence="2" type="ORF">AWN90_02960</name>
</gene>
<dbReference type="OrthoDB" id="4704294at2"/>
<organism evidence="2 3">
    <name type="scientific">Nocardia terpenica</name>
    <dbReference type="NCBI Taxonomy" id="455432"/>
    <lineage>
        <taxon>Bacteria</taxon>
        <taxon>Bacillati</taxon>
        <taxon>Actinomycetota</taxon>
        <taxon>Actinomycetes</taxon>
        <taxon>Mycobacteriales</taxon>
        <taxon>Nocardiaceae</taxon>
        <taxon>Nocardia</taxon>
    </lineage>
</organism>
<protein>
    <recommendedName>
        <fullName evidence="1">Carboxymuconolactone decarboxylase-like domain-containing protein</fullName>
    </recommendedName>
</protein>
<dbReference type="RefSeq" id="WP_082870484.1">
    <property type="nucleotide sequence ID" value="NZ_JABMCZ010000003.1"/>
</dbReference>
<dbReference type="InterPro" id="IPR029032">
    <property type="entry name" value="AhpD-like"/>
</dbReference>
<comment type="caution">
    <text evidence="2">The sequence shown here is derived from an EMBL/GenBank/DDBJ whole genome shotgun (WGS) entry which is preliminary data.</text>
</comment>
<dbReference type="Gene3D" id="1.20.1290.10">
    <property type="entry name" value="AhpD-like"/>
    <property type="match status" value="1"/>
</dbReference>
<dbReference type="AlphaFoldDB" id="A0A161Z0I6"/>
<dbReference type="EMBL" id="LWGR01000012">
    <property type="protein sequence ID" value="KZM71694.1"/>
    <property type="molecule type" value="Genomic_DNA"/>
</dbReference>
<evidence type="ECO:0000313" key="3">
    <source>
        <dbReference type="Proteomes" id="UP000076512"/>
    </source>
</evidence>
<feature type="domain" description="Carboxymuconolactone decarboxylase-like" evidence="1">
    <location>
        <begin position="52"/>
        <end position="112"/>
    </location>
</feature>
<evidence type="ECO:0000259" key="1">
    <source>
        <dbReference type="Pfam" id="PF02627"/>
    </source>
</evidence>
<accession>A0A161Z0I6</accession>
<dbReference type="STRING" id="455432.AWN90_02960"/>
<dbReference type="PANTHER" id="PTHR34846">
    <property type="entry name" value="4-CARBOXYMUCONOLACTONE DECARBOXYLASE FAMILY PROTEIN (AFU_ORTHOLOGUE AFUA_6G11590)"/>
    <property type="match status" value="1"/>
</dbReference>
<keyword evidence="3" id="KW-1185">Reference proteome</keyword>
<sequence>MHARALPGFPERVIAMARIPYRDVRTLSDESREFITRRGELNVFRLLSNADDIFRGWAGWVDALVDADGIAPQLRELVILRVAHLQQSGYVVAQHEDAARRLRIPERLLAAVRTGGDLGKAGFDVIELAVLRLVTELLETKHVAAKTFAAVRSVLGDEATVELLLWVHLYSGLALVLNAAEVEIDASARFRPTDDA</sequence>
<dbReference type="GO" id="GO:0051920">
    <property type="term" value="F:peroxiredoxin activity"/>
    <property type="evidence" value="ECO:0007669"/>
    <property type="project" value="InterPro"/>
</dbReference>
<dbReference type="InterPro" id="IPR003779">
    <property type="entry name" value="CMD-like"/>
</dbReference>